<organism evidence="1 2">
    <name type="scientific">Kwoniella mangroviensis CBS 10435</name>
    <dbReference type="NCBI Taxonomy" id="1331196"/>
    <lineage>
        <taxon>Eukaryota</taxon>
        <taxon>Fungi</taxon>
        <taxon>Dikarya</taxon>
        <taxon>Basidiomycota</taxon>
        <taxon>Agaricomycotina</taxon>
        <taxon>Tremellomycetes</taxon>
        <taxon>Tremellales</taxon>
        <taxon>Cryptococcaceae</taxon>
        <taxon>Kwoniella</taxon>
    </lineage>
</organism>
<gene>
    <name evidence="1" type="ORF">L486_02695</name>
</gene>
<proteinExistence type="predicted"/>
<reference evidence="2" key="2">
    <citation type="submission" date="2013-12" db="EMBL/GenBank/DDBJ databases">
        <title>Evolution of pathogenesis and genome organization in the Tremellales.</title>
        <authorList>
            <person name="Cuomo C."/>
            <person name="Litvintseva A."/>
            <person name="Heitman J."/>
            <person name="Chen Y."/>
            <person name="Sun S."/>
            <person name="Springer D."/>
            <person name="Dromer F."/>
            <person name="Young S."/>
            <person name="Zeng Q."/>
            <person name="Chapman S."/>
            <person name="Gujja S."/>
            <person name="Saif S."/>
            <person name="Birren B."/>
        </authorList>
    </citation>
    <scope>NUCLEOTIDE SEQUENCE [LARGE SCALE GENOMIC DNA]</scope>
    <source>
        <strain evidence="2">CBS 10435</strain>
    </source>
</reference>
<dbReference type="EMBL" id="KI669460">
    <property type="protein sequence ID" value="OCF60022.1"/>
    <property type="molecule type" value="Genomic_DNA"/>
</dbReference>
<name>A0A1B9IWY0_9TREE</name>
<evidence type="ECO:0000313" key="1">
    <source>
        <dbReference type="EMBL" id="OCF60022.1"/>
    </source>
</evidence>
<keyword evidence="2" id="KW-1185">Reference proteome</keyword>
<reference evidence="1 2" key="1">
    <citation type="submission" date="2013-07" db="EMBL/GenBank/DDBJ databases">
        <title>The Genome Sequence of Kwoniella mangroviensis CBS10435.</title>
        <authorList>
            <consortium name="The Broad Institute Genome Sequencing Platform"/>
            <person name="Cuomo C."/>
            <person name="Litvintseva A."/>
            <person name="Chen Y."/>
            <person name="Heitman J."/>
            <person name="Sun S."/>
            <person name="Springer D."/>
            <person name="Dromer F."/>
            <person name="Young S.K."/>
            <person name="Zeng Q."/>
            <person name="Gargeya S."/>
            <person name="Fitzgerald M."/>
            <person name="Abouelleil A."/>
            <person name="Alvarado L."/>
            <person name="Berlin A.M."/>
            <person name="Chapman S.B."/>
            <person name="Dewar J."/>
            <person name="Goldberg J."/>
            <person name="Griggs A."/>
            <person name="Gujja S."/>
            <person name="Hansen M."/>
            <person name="Howarth C."/>
            <person name="Imamovic A."/>
            <person name="Larimer J."/>
            <person name="McCowan C."/>
            <person name="Murphy C."/>
            <person name="Pearson M."/>
            <person name="Priest M."/>
            <person name="Roberts A."/>
            <person name="Saif S."/>
            <person name="Shea T."/>
            <person name="Sykes S."/>
            <person name="Wortman J."/>
            <person name="Nusbaum C."/>
            <person name="Birren B."/>
        </authorList>
    </citation>
    <scope>NUCLEOTIDE SEQUENCE [LARGE SCALE GENOMIC DNA]</scope>
    <source>
        <strain evidence="1 2">CBS 10435</strain>
    </source>
</reference>
<evidence type="ECO:0000313" key="2">
    <source>
        <dbReference type="Proteomes" id="UP000092583"/>
    </source>
</evidence>
<dbReference type="OrthoDB" id="2563988at2759"/>
<sequence>MTTSWSCPSLPSEGKDSICCFANSTCAEYVCGHFGSNITTDTTGGLVMHNCLVSNGTEATELYSNPPANGTCSFNTPGNGCIIRTIANESTTTTGSASASAATSAPATSGSASASASGTSSAGAAQLGGIDQMVLLGIVGMTWVIKRVCH</sequence>
<accession>A0A1B9IWY0</accession>
<protein>
    <submittedName>
        <fullName evidence="1">Uncharacterized protein</fullName>
    </submittedName>
</protein>
<dbReference type="AlphaFoldDB" id="A0A1B9IWY0"/>
<dbReference type="Proteomes" id="UP000092583">
    <property type="component" value="Unassembled WGS sequence"/>
</dbReference>